<evidence type="ECO:0000313" key="2">
    <source>
        <dbReference type="Proteomes" id="UP000290538"/>
    </source>
</evidence>
<name>A0A410T7E1_9CAUD</name>
<accession>A0A410T7E1</accession>
<dbReference type="EMBL" id="MK408758">
    <property type="protein sequence ID" value="QAU04837.1"/>
    <property type="molecule type" value="Genomic_DNA"/>
</dbReference>
<reference evidence="1 2" key="1">
    <citation type="submission" date="2019-01" db="EMBL/GenBank/DDBJ databases">
        <title>Complete genome sequence of Campylobacter bacteriophage CP20.</title>
        <authorList>
            <person name="Connerton I.F."/>
        </authorList>
    </citation>
    <scope>NUCLEOTIDE SEQUENCE [LARGE SCALE GENOMIC DNA]</scope>
</reference>
<proteinExistence type="predicted"/>
<evidence type="ECO:0000313" key="1">
    <source>
        <dbReference type="EMBL" id="QAU04837.1"/>
    </source>
</evidence>
<organism evidence="1 2">
    <name type="scientific">Campylobacter phage CP20</name>
    <dbReference type="NCBI Taxonomy" id="2506428"/>
    <lineage>
        <taxon>Viruses</taxon>
        <taxon>Duplodnaviria</taxon>
        <taxon>Heunggongvirae</taxon>
        <taxon>Uroviricota</taxon>
        <taxon>Caudoviricetes</taxon>
        <taxon>Connertonviridae</taxon>
        <taxon>Firehammervirus</taxon>
        <taxon>Firehammervirus CPt10</taxon>
    </lineage>
</organism>
<dbReference type="Proteomes" id="UP000290538">
    <property type="component" value="Segment"/>
</dbReference>
<sequence length="98" mass="11501">MYVARFNEYFGYDYQLMDVETVDILENIYDSLGYMPRDPEPIDLEIVLEEFYNTDKIYVLCEADDEEIEFCSCIDEVAPEVIIDFLKSKGHTFIDSNA</sequence>
<protein>
    <submittedName>
        <fullName evidence="1">Uncharacterized protein</fullName>
    </submittedName>
</protein>